<dbReference type="RefSeq" id="WP_270122896.1">
    <property type="nucleotide sequence ID" value="NZ_BAAAOM010000004.1"/>
</dbReference>
<dbReference type="Proteomes" id="UP001145799">
    <property type="component" value="Unassembled WGS sequence"/>
</dbReference>
<keyword evidence="5" id="KW-1185">Reference proteome</keyword>
<dbReference type="EMBL" id="JAPZVQ010000009">
    <property type="protein sequence ID" value="MDA1386429.1"/>
    <property type="molecule type" value="Genomic_DNA"/>
</dbReference>
<comment type="caution">
    <text evidence="2">The sequence shown here is derived from an EMBL/GenBank/DDBJ whole genome shotgun (WGS) entry which is preliminary data.</text>
</comment>
<proteinExistence type="predicted"/>
<dbReference type="AlphaFoldDB" id="A0A9X3SVW3"/>
<dbReference type="EMBL" id="JAVDYD010000001">
    <property type="protein sequence ID" value="MDR7338945.1"/>
    <property type="molecule type" value="Genomic_DNA"/>
</dbReference>
<keyword evidence="1" id="KW-0812">Transmembrane</keyword>
<gene>
    <name evidence="3" type="ORF">J2S69_002664</name>
    <name evidence="2" type="ORF">O2L01_15640</name>
</gene>
<protein>
    <submittedName>
        <fullName evidence="2">Uncharacterized protein</fullName>
    </submittedName>
</protein>
<accession>A0A9X3SVW3</accession>
<keyword evidence="1" id="KW-0472">Membrane</keyword>
<reference evidence="2" key="1">
    <citation type="submission" date="2022-12" db="EMBL/GenBank/DDBJ databases">
        <title>Gycomyces niveus sp.nov., a novel actinomycete isolated from soil in Shouguang.</title>
        <authorList>
            <person name="Yang X."/>
        </authorList>
    </citation>
    <scope>NUCLEOTIDE SEQUENCE</scope>
    <source>
        <strain evidence="2">DSM 44724</strain>
    </source>
</reference>
<keyword evidence="1" id="KW-1133">Transmembrane helix</keyword>
<sequence length="60" mass="6349">MTHKRLIGGAFIVAAVIVLAVVAVIVVVIDDVRNPPEARSGCAGGERVRHRSDQELMLAA</sequence>
<evidence type="ECO:0000256" key="1">
    <source>
        <dbReference type="SAM" id="Phobius"/>
    </source>
</evidence>
<feature type="transmembrane region" description="Helical" evidence="1">
    <location>
        <begin position="6"/>
        <end position="29"/>
    </location>
</feature>
<evidence type="ECO:0000313" key="5">
    <source>
        <dbReference type="Proteomes" id="UP001183604"/>
    </source>
</evidence>
<evidence type="ECO:0000313" key="4">
    <source>
        <dbReference type="Proteomes" id="UP001145799"/>
    </source>
</evidence>
<evidence type="ECO:0000313" key="3">
    <source>
        <dbReference type="EMBL" id="MDR7338945.1"/>
    </source>
</evidence>
<reference evidence="3 5" key="2">
    <citation type="submission" date="2023-07" db="EMBL/GenBank/DDBJ databases">
        <title>Sequencing the genomes of 1000 actinobacteria strains.</title>
        <authorList>
            <person name="Klenk H.-P."/>
        </authorList>
    </citation>
    <scope>NUCLEOTIDE SEQUENCE [LARGE SCALE GENOMIC DNA]</scope>
    <source>
        <strain evidence="3 5">DSM 44724</strain>
    </source>
</reference>
<organism evidence="2 4">
    <name type="scientific">Glycomyces lechevalierae</name>
    <dbReference type="NCBI Taxonomy" id="256034"/>
    <lineage>
        <taxon>Bacteria</taxon>
        <taxon>Bacillati</taxon>
        <taxon>Actinomycetota</taxon>
        <taxon>Actinomycetes</taxon>
        <taxon>Glycomycetales</taxon>
        <taxon>Glycomycetaceae</taxon>
        <taxon>Glycomyces</taxon>
    </lineage>
</organism>
<dbReference type="Proteomes" id="UP001183604">
    <property type="component" value="Unassembled WGS sequence"/>
</dbReference>
<evidence type="ECO:0000313" key="2">
    <source>
        <dbReference type="EMBL" id="MDA1386429.1"/>
    </source>
</evidence>
<name>A0A9X3SVW3_9ACTN</name>